<dbReference type="SUPFAM" id="SSF82171">
    <property type="entry name" value="DPP6 N-terminal domain-like"/>
    <property type="match status" value="2"/>
</dbReference>
<dbReference type="SUPFAM" id="SSF56112">
    <property type="entry name" value="Protein kinase-like (PK-like)"/>
    <property type="match status" value="1"/>
</dbReference>
<evidence type="ECO:0000313" key="11">
    <source>
        <dbReference type="EMBL" id="SPF33662.1"/>
    </source>
</evidence>
<dbReference type="Pfam" id="PF07676">
    <property type="entry name" value="PD40"/>
    <property type="match status" value="1"/>
</dbReference>
<evidence type="ECO:0000256" key="6">
    <source>
        <dbReference type="ARBA" id="ARBA00022840"/>
    </source>
</evidence>
<evidence type="ECO:0000256" key="5">
    <source>
        <dbReference type="ARBA" id="ARBA00022777"/>
    </source>
</evidence>
<dbReference type="Gene3D" id="2.120.10.60">
    <property type="entry name" value="Tricorn protease N-terminal domain"/>
    <property type="match status" value="1"/>
</dbReference>
<dbReference type="InterPro" id="IPR017441">
    <property type="entry name" value="Protein_kinase_ATP_BS"/>
</dbReference>
<dbReference type="Gene3D" id="2.120.10.30">
    <property type="entry name" value="TolB, C-terminal domain"/>
    <property type="match status" value="2"/>
</dbReference>
<dbReference type="PROSITE" id="PS00108">
    <property type="entry name" value="PROTEIN_KINASE_ST"/>
    <property type="match status" value="1"/>
</dbReference>
<keyword evidence="4 7" id="KW-0547">Nucleotide-binding</keyword>
<dbReference type="PROSITE" id="PS00107">
    <property type="entry name" value="PROTEIN_KINASE_ATP"/>
    <property type="match status" value="1"/>
</dbReference>
<dbReference type="PANTHER" id="PTHR43289">
    <property type="entry name" value="MITOGEN-ACTIVATED PROTEIN KINASE KINASE KINASE 20-RELATED"/>
    <property type="match status" value="1"/>
</dbReference>
<keyword evidence="2 11" id="KW-0723">Serine/threonine-protein kinase</keyword>
<sequence length="816" mass="87137">MTLTVGTKLGPYEIVGIVGAGGMGEVYRARDGRLGRDVALKILSEAFASDPERLRRFEQEARAVAALNHPNILGLYDIGSQNGSPYLVSELLEGESLREILRAGPVPSRKAGDYAVQIASGLAAAHEKGVVHRDLKPENLFITKDGRAKILDFGLAKLTQSFASGAAGSDGVTLTSSPTLAGVVMGTAGYMSPEQVRGEALDHRTDLFAFGAVLYEMLSGQRAFQRDTAAETMTAILKDDPPELGDRTKLVSPALERIVRRCLEKRPEQRFQSAQDLAFALDALSGTEASGAARATPAPRTSRRWLWASLTLALVGILLVGWLFTRKGPAAQRMQFALPVPGEVTQVALSADGQMLAFVSPDDTTGAPTLFVQHIGSPAAIELAGTEGANFPFWSPDDAYVAFFAKGKLLKVSASGGPPQALARASLARGGAWGSTNVIVYSPEPQGGLWRVNADGGGGAPLTTLGKDEQSHRWPVFLPDGDHFLFWAGNFVGNRDDRVSGIYQGSLDGKEKTLVVLTHSNAGVGQGQIFYSNEKRQLVASAFDMSRRIISGEPRVVAESVGFQPSIFWGAFSSAANGNLIYSTSTETTLSALTWVDRAGKEVARVGEPGTLSNPILSLDGKRVAVDVAAVKTNNVDVWLESLQGGSNTRFTFDTAEAVVGMWSRDGKTIAYRTVGEHVNLMSKAASGLEREKTLYSGEIAADVLPNSWTVDDQQILCTMFFPHPVGDRVTGLVLIPAAGGKPVPFLETRGSERNGQISPDGKWAAYASNESGEWEVYVTTFPAGAGKWQISRGGGTEPRWRGDGKELSTSDSLEF</sequence>
<evidence type="ECO:0000259" key="10">
    <source>
        <dbReference type="PROSITE" id="PS50011"/>
    </source>
</evidence>
<dbReference type="EC" id="2.7.11.1" evidence="1"/>
<dbReference type="PANTHER" id="PTHR43289:SF6">
    <property type="entry name" value="SERINE_THREONINE-PROTEIN KINASE NEKL-3"/>
    <property type="match status" value="1"/>
</dbReference>
<feature type="region of interest" description="Disordered" evidence="8">
    <location>
        <begin position="789"/>
        <end position="816"/>
    </location>
</feature>
<dbReference type="SMART" id="SM00220">
    <property type="entry name" value="S_TKc"/>
    <property type="match status" value="1"/>
</dbReference>
<dbReference type="InterPro" id="IPR011009">
    <property type="entry name" value="Kinase-like_dom_sf"/>
</dbReference>
<reference evidence="12" key="1">
    <citation type="submission" date="2018-02" db="EMBL/GenBank/DDBJ databases">
        <authorList>
            <person name="Hausmann B."/>
        </authorList>
    </citation>
    <scope>NUCLEOTIDE SEQUENCE [LARGE SCALE GENOMIC DNA]</scope>
    <source>
        <strain evidence="12">Peat soil MAG SbA1</strain>
    </source>
</reference>
<proteinExistence type="predicted"/>
<dbReference type="InterPro" id="IPR011659">
    <property type="entry name" value="WD40"/>
</dbReference>
<gene>
    <name evidence="11" type="ORF">SBA1_120036</name>
</gene>
<keyword evidence="9" id="KW-1133">Transmembrane helix</keyword>
<evidence type="ECO:0000256" key="7">
    <source>
        <dbReference type="PROSITE-ProRule" id="PRU10141"/>
    </source>
</evidence>
<dbReference type="Proteomes" id="UP000238701">
    <property type="component" value="Unassembled WGS sequence"/>
</dbReference>
<keyword evidence="9" id="KW-0472">Membrane</keyword>
<dbReference type="Gene3D" id="3.30.200.20">
    <property type="entry name" value="Phosphorylase Kinase, domain 1"/>
    <property type="match status" value="1"/>
</dbReference>
<dbReference type="PROSITE" id="PS50011">
    <property type="entry name" value="PROTEIN_KINASE_DOM"/>
    <property type="match status" value="1"/>
</dbReference>
<accession>A0A2U3K1W1</accession>
<dbReference type="AlphaFoldDB" id="A0A2U3K1W1"/>
<dbReference type="InterPro" id="IPR000719">
    <property type="entry name" value="Prot_kinase_dom"/>
</dbReference>
<evidence type="ECO:0000256" key="2">
    <source>
        <dbReference type="ARBA" id="ARBA00022527"/>
    </source>
</evidence>
<protein>
    <recommendedName>
        <fullName evidence="1">non-specific serine/threonine protein kinase</fullName>
        <ecNumber evidence="1">2.7.11.1</ecNumber>
    </recommendedName>
</protein>
<evidence type="ECO:0000313" key="12">
    <source>
        <dbReference type="Proteomes" id="UP000238701"/>
    </source>
</evidence>
<dbReference type="OrthoDB" id="101360at2"/>
<evidence type="ECO:0000256" key="9">
    <source>
        <dbReference type="SAM" id="Phobius"/>
    </source>
</evidence>
<feature type="compositionally biased region" description="Basic and acidic residues" evidence="8">
    <location>
        <begin position="799"/>
        <end position="809"/>
    </location>
</feature>
<evidence type="ECO:0000256" key="8">
    <source>
        <dbReference type="SAM" id="MobiDB-lite"/>
    </source>
</evidence>
<dbReference type="Pfam" id="PF00069">
    <property type="entry name" value="Pkinase"/>
    <property type="match status" value="1"/>
</dbReference>
<dbReference type="GO" id="GO:0005524">
    <property type="term" value="F:ATP binding"/>
    <property type="evidence" value="ECO:0007669"/>
    <property type="project" value="UniProtKB-UniRule"/>
</dbReference>
<feature type="binding site" evidence="7">
    <location>
        <position position="41"/>
    </location>
    <ligand>
        <name>ATP</name>
        <dbReference type="ChEBI" id="CHEBI:30616"/>
    </ligand>
</feature>
<feature type="domain" description="Protein kinase" evidence="10">
    <location>
        <begin position="12"/>
        <end position="284"/>
    </location>
</feature>
<dbReference type="GO" id="GO:0004674">
    <property type="term" value="F:protein serine/threonine kinase activity"/>
    <property type="evidence" value="ECO:0007669"/>
    <property type="project" value="UniProtKB-KW"/>
</dbReference>
<keyword evidence="9" id="KW-0812">Transmembrane</keyword>
<evidence type="ECO:0000256" key="4">
    <source>
        <dbReference type="ARBA" id="ARBA00022741"/>
    </source>
</evidence>
<keyword evidence="5 11" id="KW-0418">Kinase</keyword>
<evidence type="ECO:0000256" key="1">
    <source>
        <dbReference type="ARBA" id="ARBA00012513"/>
    </source>
</evidence>
<name>A0A2U3K1W1_9BACT</name>
<dbReference type="InterPro" id="IPR011042">
    <property type="entry name" value="6-blade_b-propeller_TolB-like"/>
</dbReference>
<keyword evidence="3" id="KW-0808">Transferase</keyword>
<feature type="transmembrane region" description="Helical" evidence="9">
    <location>
        <begin position="305"/>
        <end position="324"/>
    </location>
</feature>
<keyword evidence="6 7" id="KW-0067">ATP-binding</keyword>
<evidence type="ECO:0000256" key="3">
    <source>
        <dbReference type="ARBA" id="ARBA00022679"/>
    </source>
</evidence>
<dbReference type="FunFam" id="1.10.510.10:FF:000021">
    <property type="entry name" value="Serine/threonine protein kinase"/>
    <property type="match status" value="1"/>
</dbReference>
<organism evidence="11 12">
    <name type="scientific">Candidatus Sulfotelmatobacter kueseliae</name>
    <dbReference type="NCBI Taxonomy" id="2042962"/>
    <lineage>
        <taxon>Bacteria</taxon>
        <taxon>Pseudomonadati</taxon>
        <taxon>Acidobacteriota</taxon>
        <taxon>Terriglobia</taxon>
        <taxon>Terriglobales</taxon>
        <taxon>Candidatus Korobacteraceae</taxon>
        <taxon>Candidatus Sulfotelmatobacter</taxon>
    </lineage>
</organism>
<dbReference type="EMBL" id="OMOD01000024">
    <property type="protein sequence ID" value="SPF33662.1"/>
    <property type="molecule type" value="Genomic_DNA"/>
</dbReference>
<dbReference type="CDD" id="cd14014">
    <property type="entry name" value="STKc_PknB_like"/>
    <property type="match status" value="1"/>
</dbReference>
<dbReference type="Gene3D" id="1.10.510.10">
    <property type="entry name" value="Transferase(Phosphotransferase) domain 1"/>
    <property type="match status" value="1"/>
</dbReference>
<dbReference type="InterPro" id="IPR008271">
    <property type="entry name" value="Ser/Thr_kinase_AS"/>
</dbReference>